<evidence type="ECO:0000313" key="1">
    <source>
        <dbReference type="EMBL" id="RSY76681.1"/>
    </source>
</evidence>
<dbReference type="InterPro" id="IPR015278">
    <property type="entry name" value="BglII-like"/>
</dbReference>
<dbReference type="AlphaFoldDB" id="A0A430FY33"/>
<dbReference type="Proteomes" id="UP000287746">
    <property type="component" value="Unassembled WGS sequence"/>
</dbReference>
<keyword evidence="1" id="KW-0540">Nuclease</keyword>
<comment type="caution">
    <text evidence="1">The sequence shown here is derived from an EMBL/GenBank/DDBJ whole genome shotgun (WGS) entry which is preliminary data.</text>
</comment>
<dbReference type="InterPro" id="IPR011338">
    <property type="entry name" value="BamHI/BglII/BstY"/>
</dbReference>
<name>A0A430FY33_9SPHN</name>
<accession>A0A430FY33</accession>
<dbReference type="GO" id="GO:0000287">
    <property type="term" value="F:magnesium ion binding"/>
    <property type="evidence" value="ECO:0007669"/>
    <property type="project" value="InterPro"/>
</dbReference>
<dbReference type="InterPro" id="IPR011335">
    <property type="entry name" value="Restrct_endonuc-II-like"/>
</dbReference>
<dbReference type="EMBL" id="QQYZ01000033">
    <property type="protein sequence ID" value="RSY76681.1"/>
    <property type="molecule type" value="Genomic_DNA"/>
</dbReference>
<dbReference type="GO" id="GO:0003677">
    <property type="term" value="F:DNA binding"/>
    <property type="evidence" value="ECO:0007669"/>
    <property type="project" value="InterPro"/>
</dbReference>
<dbReference type="GO" id="GO:0009307">
    <property type="term" value="P:DNA restriction-modification system"/>
    <property type="evidence" value="ECO:0007669"/>
    <property type="project" value="InterPro"/>
</dbReference>
<organism evidence="1 2">
    <name type="scientific">Sphingomonas koreensis</name>
    <dbReference type="NCBI Taxonomy" id="93064"/>
    <lineage>
        <taxon>Bacteria</taxon>
        <taxon>Pseudomonadati</taxon>
        <taxon>Pseudomonadota</taxon>
        <taxon>Alphaproteobacteria</taxon>
        <taxon>Sphingomonadales</taxon>
        <taxon>Sphingomonadaceae</taxon>
        <taxon>Sphingomonas</taxon>
    </lineage>
</organism>
<dbReference type="Pfam" id="PF09195">
    <property type="entry name" value="Endonuc-BglII"/>
    <property type="match status" value="1"/>
</dbReference>
<evidence type="ECO:0000313" key="2">
    <source>
        <dbReference type="Proteomes" id="UP000287746"/>
    </source>
</evidence>
<reference evidence="1 2" key="1">
    <citation type="submission" date="2018-07" db="EMBL/GenBank/DDBJ databases">
        <title>Genomic and Epidemiologic Investigation of an Indolent Hospital Outbreak.</title>
        <authorList>
            <person name="Johnson R.C."/>
            <person name="Deming C."/>
            <person name="Conlan S."/>
            <person name="Zellmer C.J."/>
            <person name="Michelin A.V."/>
            <person name="Lee-Lin S."/>
            <person name="Thomas P.J."/>
            <person name="Park M."/>
            <person name="Weingarten R.A."/>
            <person name="Less J."/>
            <person name="Dekker J.P."/>
            <person name="Frank K.M."/>
            <person name="Musser K.A."/>
            <person name="Mcquiston J.R."/>
            <person name="Henderson D.K."/>
            <person name="Lau A.F."/>
            <person name="Palmore T.N."/>
            <person name="Segre J.A."/>
        </authorList>
    </citation>
    <scope>NUCLEOTIDE SEQUENCE [LARGE SCALE GENOMIC DNA]</scope>
    <source>
        <strain evidence="1 2">SK-CDC1_0717</strain>
    </source>
</reference>
<keyword evidence="1" id="KW-0378">Hydrolase</keyword>
<dbReference type="GO" id="GO:0009036">
    <property type="term" value="F:type II site-specific deoxyribonuclease activity"/>
    <property type="evidence" value="ECO:0007669"/>
    <property type="project" value="InterPro"/>
</dbReference>
<protein>
    <submittedName>
        <fullName evidence="1">Restriction endonuclease</fullName>
    </submittedName>
</protein>
<sequence length="153" mass="17361">MKLQFIYDHHHGRAAWEERDLYEWITDVFEAPAIKMQPGCTNDIRNHIAAEFTAEGWALNVKIDQELRNTVTAIKDDLAFQVQTGNMSRAPYDLLKLEYLAQSKRIKAAAFALPTKFAASKIGSNIANFERVSKELAVFAQVIHVPILLIAFE</sequence>
<dbReference type="SUPFAM" id="SSF52980">
    <property type="entry name" value="Restriction endonuclease-like"/>
    <property type="match status" value="1"/>
</dbReference>
<dbReference type="RefSeq" id="WP_066765845.1">
    <property type="nucleotide sequence ID" value="NZ_QQYZ01000033.1"/>
</dbReference>
<gene>
    <name evidence="1" type="ORF">DAH66_20870</name>
</gene>
<proteinExistence type="predicted"/>
<keyword evidence="1" id="KW-0255">Endonuclease</keyword>
<dbReference type="Gene3D" id="3.40.91.20">
    <property type="match status" value="1"/>
</dbReference>